<dbReference type="CDD" id="cd14488">
    <property type="entry name" value="CBM6-CBM35-CBM36_like_2"/>
    <property type="match status" value="1"/>
</dbReference>
<evidence type="ECO:0000259" key="1">
    <source>
        <dbReference type="Pfam" id="PF25275"/>
    </source>
</evidence>
<dbReference type="InterPro" id="IPR005288">
    <property type="entry name" value="NadB"/>
</dbReference>
<dbReference type="Proteomes" id="UP000262583">
    <property type="component" value="Chromosome"/>
</dbReference>
<gene>
    <name evidence="2" type="ORF">BRCON_1385</name>
</gene>
<dbReference type="InterPro" id="IPR036188">
    <property type="entry name" value="FAD/NAD-bd_sf"/>
</dbReference>
<dbReference type="Gene3D" id="3.50.50.60">
    <property type="entry name" value="FAD/NAD(P)-binding domain"/>
    <property type="match status" value="1"/>
</dbReference>
<dbReference type="PANTHER" id="PTHR42716:SF1">
    <property type="entry name" value="SLL0471 PROTEIN"/>
    <property type="match status" value="1"/>
</dbReference>
<proteinExistence type="predicted"/>
<dbReference type="InterPro" id="IPR033803">
    <property type="entry name" value="CBD-like_Golvesin-Xly"/>
</dbReference>
<dbReference type="Pfam" id="PF25275">
    <property type="entry name" value="Golvesin_C"/>
    <property type="match status" value="1"/>
</dbReference>
<dbReference type="AlphaFoldDB" id="A0A2Z4Y631"/>
<name>A0A2Z4Y631_SUMC1</name>
<dbReference type="GO" id="GO:0008734">
    <property type="term" value="F:L-aspartate oxidase activity"/>
    <property type="evidence" value="ECO:0007669"/>
    <property type="project" value="InterPro"/>
</dbReference>
<evidence type="ECO:0000313" key="2">
    <source>
        <dbReference type="EMBL" id="AXA36162.1"/>
    </source>
</evidence>
<accession>A0A2Z4Y631</accession>
<feature type="domain" description="Golvesin/Xly CBD-like" evidence="1">
    <location>
        <begin position="766"/>
        <end position="893"/>
    </location>
</feature>
<dbReference type="EMBL" id="CP030759">
    <property type="protein sequence ID" value="AXA36162.1"/>
    <property type="molecule type" value="Genomic_DNA"/>
</dbReference>
<protein>
    <submittedName>
        <fullName evidence="2">Putative membrane protein</fullName>
    </submittedName>
</protein>
<dbReference type="KEGG" id="schv:BRCON_1385"/>
<sequence length="907" mass="100040">MLTERVPGRASRSCDYLSGALMTSVSSLASRSTMERGCRLLLTQHFKSATSAEIFTNLRHAAVVLWRRVCGFVFAFRPQILSRLSPWLSFVSLLVFIGVPMTTSASVLSYDVVIVGGSFSAPAAALAAARTNPSAKILLVEPTDWLGGQTTAQGVAAIDNAWHNPGATLMRNNPILYYPADYLDFLNRLKTAPPEAPGEGFAPNGSAWVTREAFDPRTAVWALDNMMAEYTSITVMRMTVVKSVTTTTVIDSLGTALKITSLTLIQRSPINGYVPHTKFTSQEIMDWYDPNPSSDFAKSIYSVVPRDPTKGLVVIDASETGDVIVLSGALYTVGREKTTEELGEDGSLPLCDEHGSQATVFPFCMTDNPTTHTEDELKTPWPDFDSYYATQSATYFSFGSYTYNRIWTYRRLKNTGPLFNFDSVNLGDVSMQNWYPGNDYPYGSIYKSKAECSAEASDWRGGLNLTHLAQAEKHAVAWYFYMKERRTTSWDTRMPRGSDPMNMMATGHGLAKFPYIRCCRRIIGLNNFRLTSRYFVNTLASDYNGGTSWRFYDSVGIGNYAVDIHPTKNSTGISPPFTYAAPFYIPYRALGSANVRNLLAGGKQIATTYITNAAYRLHPIEWAIGSAVGTAAAMMAKDGLSNTDLLDTPTLRQLQATVRTNSPIHWAAFDSDPFPPNNGDLVVNDCKPVQSGVPFRVEVYHHRAKRARVFNGAEFLGETTTRANGRLLLSGVSVTTTSQYFVAYCYDDAGQLLDILTVGTPRDLSIIDDTDPEFTLTGTWTFGTAQPNKYKTSYRYSWGSNPPSTATWKLYIPTPGIYEIFIWYPQASNRATDAPFTIYHAGGQTTVLVNQQLNGGVWLSLGQFQFRADGSAKLVLSNAISDPSKLVVADAARAVFVSSSVTNWEEY</sequence>
<dbReference type="PANTHER" id="PTHR42716">
    <property type="entry name" value="L-ASPARTATE OXIDASE"/>
    <property type="match status" value="1"/>
</dbReference>
<dbReference type="SUPFAM" id="SSF51905">
    <property type="entry name" value="FAD/NAD(P)-binding domain"/>
    <property type="match status" value="1"/>
</dbReference>
<organism evidence="2 3">
    <name type="scientific">Sumerlaea chitinivorans</name>
    <dbReference type="NCBI Taxonomy" id="2250252"/>
    <lineage>
        <taxon>Bacteria</taxon>
        <taxon>Candidatus Sumerlaeota</taxon>
        <taxon>Candidatus Sumerlaeia</taxon>
        <taxon>Candidatus Sumerlaeales</taxon>
        <taxon>Candidatus Sumerlaeaceae</taxon>
        <taxon>Candidatus Sumerlaea</taxon>
    </lineage>
</organism>
<reference evidence="2 3" key="1">
    <citation type="submission" date="2018-05" db="EMBL/GenBank/DDBJ databases">
        <title>A metagenomic window into the 2 km-deep terrestrial subsurface aquifer revealed taxonomically and functionally diverse microbial community comprising novel uncultured bacterial lineages.</title>
        <authorList>
            <person name="Kadnikov V.V."/>
            <person name="Mardanov A.V."/>
            <person name="Beletsky A.V."/>
            <person name="Banks D."/>
            <person name="Pimenov N.V."/>
            <person name="Frank Y.A."/>
            <person name="Karnachuk O.V."/>
            <person name="Ravin N.V."/>
        </authorList>
    </citation>
    <scope>NUCLEOTIDE SEQUENCE [LARGE SCALE GENOMIC DNA]</scope>
    <source>
        <strain evidence="2">BY</strain>
    </source>
</reference>
<dbReference type="GO" id="GO:0009435">
    <property type="term" value="P:NAD+ biosynthetic process"/>
    <property type="evidence" value="ECO:0007669"/>
    <property type="project" value="InterPro"/>
</dbReference>
<dbReference type="Pfam" id="PF12831">
    <property type="entry name" value="FAD_oxidored"/>
    <property type="match status" value="2"/>
</dbReference>
<evidence type="ECO:0000313" key="3">
    <source>
        <dbReference type="Proteomes" id="UP000262583"/>
    </source>
</evidence>